<evidence type="ECO:0008006" key="3">
    <source>
        <dbReference type="Google" id="ProtNLM"/>
    </source>
</evidence>
<evidence type="ECO:0000313" key="2">
    <source>
        <dbReference type="Proteomes" id="UP000245802"/>
    </source>
</evidence>
<protein>
    <recommendedName>
        <fullName evidence="3">DinB family protein</fullName>
    </recommendedName>
</protein>
<sequence>MDVLDVASDAADAAELPQSFAAIREDISHIATAGWTNLDKLGQAEYPTGGYLLVRTVWHVAHTADTNQFTTRFTTRSADYAAMKAAEAAGFSVTPAIRRDFDHLSQLAEAQRWDDDTPVSPGVFGPLWPEGLPKGWPVASHIPQWTELVVEAFACERATEKMLEDDLVNLFHVLNRYYIVRSGSRLTLDQFNSLLPALVPAEV</sequence>
<reference evidence="1 2" key="1">
    <citation type="submission" date="2018-01" db="EMBL/GenBank/DDBJ databases">
        <title>G. obscuriglobus.</title>
        <authorList>
            <person name="Franke J."/>
            <person name="Blomberg W."/>
            <person name="Selmecki A."/>
        </authorList>
    </citation>
    <scope>NUCLEOTIDE SEQUENCE [LARGE SCALE GENOMIC DNA]</scope>
    <source>
        <strain evidence="1 2">DSM 5831</strain>
    </source>
</reference>
<accession>A0A2Z3HKK0</accession>
<proteinExistence type="predicted"/>
<dbReference type="AlphaFoldDB" id="A0A2Z3HKK0"/>
<dbReference type="Proteomes" id="UP000245802">
    <property type="component" value="Chromosome"/>
</dbReference>
<organism evidence="1 2">
    <name type="scientific">Gemmata obscuriglobus</name>
    <dbReference type="NCBI Taxonomy" id="114"/>
    <lineage>
        <taxon>Bacteria</taxon>
        <taxon>Pseudomonadati</taxon>
        <taxon>Planctomycetota</taxon>
        <taxon>Planctomycetia</taxon>
        <taxon>Gemmatales</taxon>
        <taxon>Gemmataceae</taxon>
        <taxon>Gemmata</taxon>
    </lineage>
</organism>
<dbReference type="EMBL" id="CP025958">
    <property type="protein sequence ID" value="AWM42010.1"/>
    <property type="molecule type" value="Genomic_DNA"/>
</dbReference>
<evidence type="ECO:0000313" key="1">
    <source>
        <dbReference type="EMBL" id="AWM42010.1"/>
    </source>
</evidence>
<name>A0A2Z3HKK0_9BACT</name>
<keyword evidence="2" id="KW-1185">Reference proteome</keyword>
<dbReference type="KEGG" id="gog:C1280_36820"/>
<gene>
    <name evidence="1" type="ORF">C1280_36820</name>
</gene>